<comment type="caution">
    <text evidence="1">The sequence shown here is derived from an EMBL/GenBank/DDBJ whole genome shotgun (WGS) entry which is preliminary data.</text>
</comment>
<evidence type="ECO:0000313" key="2">
    <source>
        <dbReference type="Proteomes" id="UP000762676"/>
    </source>
</evidence>
<sequence>MDIMEEGNINIVGPVGDETQREHTTAAAVAVAAGSSTELRTDRRRFEVVARATGCRDTASTLGQADVTAVCISLAGSPLAEIWTASR</sequence>
<dbReference type="AlphaFoldDB" id="A0AAV4HZB9"/>
<organism evidence="1 2">
    <name type="scientific">Elysia marginata</name>
    <dbReference type="NCBI Taxonomy" id="1093978"/>
    <lineage>
        <taxon>Eukaryota</taxon>
        <taxon>Metazoa</taxon>
        <taxon>Spiralia</taxon>
        <taxon>Lophotrochozoa</taxon>
        <taxon>Mollusca</taxon>
        <taxon>Gastropoda</taxon>
        <taxon>Heterobranchia</taxon>
        <taxon>Euthyneura</taxon>
        <taxon>Panpulmonata</taxon>
        <taxon>Sacoglossa</taxon>
        <taxon>Placobranchoidea</taxon>
        <taxon>Plakobranchidae</taxon>
        <taxon>Elysia</taxon>
    </lineage>
</organism>
<reference evidence="1 2" key="1">
    <citation type="journal article" date="2021" name="Elife">
        <title>Chloroplast acquisition without the gene transfer in kleptoplastic sea slugs, Plakobranchus ocellatus.</title>
        <authorList>
            <person name="Maeda T."/>
            <person name="Takahashi S."/>
            <person name="Yoshida T."/>
            <person name="Shimamura S."/>
            <person name="Takaki Y."/>
            <person name="Nagai Y."/>
            <person name="Toyoda A."/>
            <person name="Suzuki Y."/>
            <person name="Arimoto A."/>
            <person name="Ishii H."/>
            <person name="Satoh N."/>
            <person name="Nishiyama T."/>
            <person name="Hasebe M."/>
            <person name="Maruyama T."/>
            <person name="Minagawa J."/>
            <person name="Obokata J."/>
            <person name="Shigenobu S."/>
        </authorList>
    </citation>
    <scope>NUCLEOTIDE SEQUENCE [LARGE SCALE GENOMIC DNA]</scope>
</reference>
<evidence type="ECO:0000313" key="1">
    <source>
        <dbReference type="EMBL" id="GFS02051.1"/>
    </source>
</evidence>
<protein>
    <submittedName>
        <fullName evidence="1">Uncharacterized protein</fullName>
    </submittedName>
</protein>
<name>A0AAV4HZB9_9GAST</name>
<gene>
    <name evidence="1" type="ORF">ElyMa_004597200</name>
</gene>
<accession>A0AAV4HZB9</accession>
<proteinExistence type="predicted"/>
<keyword evidence="2" id="KW-1185">Reference proteome</keyword>
<dbReference type="Proteomes" id="UP000762676">
    <property type="component" value="Unassembled WGS sequence"/>
</dbReference>
<dbReference type="EMBL" id="BMAT01009224">
    <property type="protein sequence ID" value="GFS02051.1"/>
    <property type="molecule type" value="Genomic_DNA"/>
</dbReference>